<dbReference type="GO" id="GO:0004930">
    <property type="term" value="F:G protein-coupled receptor activity"/>
    <property type="evidence" value="ECO:0007669"/>
    <property type="project" value="UniProtKB-KW"/>
</dbReference>
<keyword evidence="14" id="KW-1185">Reference proteome</keyword>
<feature type="transmembrane region" description="Helical" evidence="11">
    <location>
        <begin position="733"/>
        <end position="756"/>
    </location>
</feature>
<dbReference type="GeneTree" id="ENSGT01150000286997"/>
<dbReference type="InterPro" id="IPR028082">
    <property type="entry name" value="Peripla_BP_I"/>
</dbReference>
<evidence type="ECO:0000256" key="6">
    <source>
        <dbReference type="ARBA" id="ARBA00023040"/>
    </source>
</evidence>
<protein>
    <recommendedName>
        <fullName evidence="12">G-protein coupled receptors family 3 profile domain-containing protein</fullName>
    </recommendedName>
</protein>
<dbReference type="InterPro" id="IPR000337">
    <property type="entry name" value="GPCR_3"/>
</dbReference>
<dbReference type="FunFam" id="2.10.50.30:FF:000003">
    <property type="entry name" value="Vomeronasal 2, receptor 120"/>
    <property type="match status" value="1"/>
</dbReference>
<keyword evidence="9" id="KW-0325">Glycoprotein</keyword>
<accession>A0A8C4RB61</accession>
<evidence type="ECO:0000256" key="5">
    <source>
        <dbReference type="ARBA" id="ARBA00022989"/>
    </source>
</evidence>
<dbReference type="GO" id="GO:0005886">
    <property type="term" value="C:plasma membrane"/>
    <property type="evidence" value="ECO:0007669"/>
    <property type="project" value="UniProtKB-SubCell"/>
</dbReference>
<dbReference type="OMA" id="HYLQNIN"/>
<name>A0A8C4RB61_EPTBU</name>
<comment type="subcellular location">
    <subcellularLocation>
        <location evidence="1">Cell membrane</location>
        <topology evidence="1">Multi-pass membrane protein</topology>
    </subcellularLocation>
</comment>
<dbReference type="PROSITE" id="PS50259">
    <property type="entry name" value="G_PROTEIN_RECEP_F3_4"/>
    <property type="match status" value="1"/>
</dbReference>
<dbReference type="InterPro" id="IPR001828">
    <property type="entry name" value="ANF_lig-bd_rcpt"/>
</dbReference>
<dbReference type="PRINTS" id="PR00248">
    <property type="entry name" value="GPCRMGR"/>
</dbReference>
<keyword evidence="5 11" id="KW-1133">Transmembrane helix</keyword>
<dbReference type="InterPro" id="IPR038550">
    <property type="entry name" value="GPCR_3_9-Cys_sf"/>
</dbReference>
<keyword evidence="3 11" id="KW-0812">Transmembrane</keyword>
<dbReference type="InterPro" id="IPR011500">
    <property type="entry name" value="GPCR_3_9-Cys_dom"/>
</dbReference>
<feature type="transmembrane region" description="Helical" evidence="11">
    <location>
        <begin position="558"/>
        <end position="576"/>
    </location>
</feature>
<reference evidence="13" key="1">
    <citation type="submission" date="2025-08" db="UniProtKB">
        <authorList>
            <consortium name="Ensembl"/>
        </authorList>
    </citation>
    <scope>IDENTIFICATION</scope>
</reference>
<dbReference type="PRINTS" id="PR00592">
    <property type="entry name" value="CASENSINGR"/>
</dbReference>
<sequence>MTPRTLQWAVTMVFAIREINQNDKLLPNVTLGYIIYDSCFSMSKTLERSLKVFEYGFEVQKETPCLPHAVIGTSSSAISVALSHVLNSLSIPLVSYHASCKCLSDKKQFPCFLRTNPSDTYQATAIAALIEVFQWEYVGTVAADDEYGKGAVTQFISESEEKGVCIAFQEYLKKSRDAENILNIVMKESRARVILLFIREPDINPLAQQLVQGNLSGKILIGSDAWINSPLLKNPEYKNIFDGCVGFALRRGEIPGFPRNTTSVDGPNSPLKVKPMDMAPSEFWEMTFKCTWNVEIKIIKRCTGREQLDGVQTEFADVSELRYSYTTYLAVYAIAHALHDIYTGDPDGGSFLYKHFPNTTKLEPWQLLYYLRKVNFVYNLHDVMSFDENGDTSAMYELIIWKIDHDGILQANIVGSFNSSEPLGKELSINKNAFLKSGQHKVPSSVCSEPCSPGMRKVALKGGPVCCFDCIPCSDGEYSNISNSNNCNHCPDYFWSNNQHDSCVPIPEEFLSLSDPIVVTLLLFVLFGLMVTLAIGVLMYYYRNLPIVYATNHKQSNVLLISLAALLCSSLAFIGPPTSITCPIRESSTCSCLTVTVLNGFSFWEFFWDIWWYGINMTPFIAHVILSGPQVVICVTWALVGAPHPVRNVQIHRGVLVLECSGDSPAWLACVLTYLGLLTIICFSLSVQTYKLSWIFNEPKFIYFSMLCFCLICLAFIPAYNSTEGKFSVATKVLAIIAIAEGIQGCVFIPKCYIIFFKPKKASNHSIPTLSPLSSLPLSSSSPQLPQTPSTQPQFLNSPLPLPNISSSLFQLHAPSPQLSILPPHFFLFLTLPITREGKKLPMSNYTT</sequence>
<dbReference type="PANTHER" id="PTHR24061:SF0">
    <property type="entry name" value="C-FAMILY ODORANT RECEPTOR OLFCT1"/>
    <property type="match status" value="1"/>
</dbReference>
<dbReference type="InterPro" id="IPR017979">
    <property type="entry name" value="GPCR_3_CS"/>
</dbReference>
<feature type="transmembrane region" description="Helical" evidence="11">
    <location>
        <begin position="517"/>
        <end position="542"/>
    </location>
</feature>
<dbReference type="Pfam" id="PF07562">
    <property type="entry name" value="NCD3G"/>
    <property type="match status" value="1"/>
</dbReference>
<organism evidence="13 14">
    <name type="scientific">Eptatretus burgeri</name>
    <name type="common">Inshore hagfish</name>
    <dbReference type="NCBI Taxonomy" id="7764"/>
    <lineage>
        <taxon>Eukaryota</taxon>
        <taxon>Metazoa</taxon>
        <taxon>Chordata</taxon>
        <taxon>Craniata</taxon>
        <taxon>Vertebrata</taxon>
        <taxon>Cyclostomata</taxon>
        <taxon>Myxini</taxon>
        <taxon>Myxiniformes</taxon>
        <taxon>Myxinidae</taxon>
        <taxon>Eptatretinae</taxon>
        <taxon>Eptatretus</taxon>
    </lineage>
</organism>
<evidence type="ECO:0000256" key="4">
    <source>
        <dbReference type="ARBA" id="ARBA00022729"/>
    </source>
</evidence>
<dbReference type="FunFam" id="3.40.50.2300:FF:000016">
    <property type="entry name" value="Taste 1 receptor member 2"/>
    <property type="match status" value="1"/>
</dbReference>
<feature type="domain" description="G-protein coupled receptors family 3 profile" evidence="12">
    <location>
        <begin position="517"/>
        <end position="761"/>
    </location>
</feature>
<reference evidence="13" key="2">
    <citation type="submission" date="2025-09" db="UniProtKB">
        <authorList>
            <consortium name="Ensembl"/>
        </authorList>
    </citation>
    <scope>IDENTIFICATION</scope>
</reference>
<feature type="transmembrane region" description="Helical" evidence="11">
    <location>
        <begin position="588"/>
        <end position="608"/>
    </location>
</feature>
<dbReference type="PANTHER" id="PTHR24061">
    <property type="entry name" value="CALCIUM-SENSING RECEPTOR-RELATED"/>
    <property type="match status" value="1"/>
</dbReference>
<keyword evidence="7 11" id="KW-0472">Membrane</keyword>
<keyword evidence="6" id="KW-0297">G-protein coupled receptor</keyword>
<proteinExistence type="predicted"/>
<evidence type="ECO:0000256" key="1">
    <source>
        <dbReference type="ARBA" id="ARBA00004651"/>
    </source>
</evidence>
<dbReference type="AlphaFoldDB" id="A0A8C4RB61"/>
<dbReference type="Pfam" id="PF01094">
    <property type="entry name" value="ANF_receptor"/>
    <property type="match status" value="1"/>
</dbReference>
<dbReference type="Gene3D" id="3.40.50.2300">
    <property type="match status" value="2"/>
</dbReference>
<evidence type="ECO:0000313" key="14">
    <source>
        <dbReference type="Proteomes" id="UP000694388"/>
    </source>
</evidence>
<dbReference type="Proteomes" id="UP000694388">
    <property type="component" value="Unplaced"/>
</dbReference>
<evidence type="ECO:0000256" key="7">
    <source>
        <dbReference type="ARBA" id="ARBA00023136"/>
    </source>
</evidence>
<feature type="transmembrane region" description="Helical" evidence="11">
    <location>
        <begin position="666"/>
        <end position="689"/>
    </location>
</feature>
<dbReference type="SUPFAM" id="SSF53822">
    <property type="entry name" value="Periplasmic binding protein-like I"/>
    <property type="match status" value="1"/>
</dbReference>
<feature type="transmembrane region" description="Helical" evidence="11">
    <location>
        <begin position="701"/>
        <end position="721"/>
    </location>
</feature>
<dbReference type="InterPro" id="IPR017978">
    <property type="entry name" value="GPCR_3_C"/>
</dbReference>
<evidence type="ECO:0000256" key="2">
    <source>
        <dbReference type="ARBA" id="ARBA00022475"/>
    </source>
</evidence>
<keyword evidence="2" id="KW-1003">Cell membrane</keyword>
<evidence type="ECO:0000256" key="11">
    <source>
        <dbReference type="SAM" id="Phobius"/>
    </source>
</evidence>
<evidence type="ECO:0000313" key="13">
    <source>
        <dbReference type="Ensembl" id="ENSEBUP00000027036.1"/>
    </source>
</evidence>
<evidence type="ECO:0000256" key="8">
    <source>
        <dbReference type="ARBA" id="ARBA00023170"/>
    </source>
</evidence>
<dbReference type="InterPro" id="IPR000068">
    <property type="entry name" value="GPCR_3_Ca_sens_rcpt-rel"/>
</dbReference>
<evidence type="ECO:0000259" key="12">
    <source>
        <dbReference type="PROSITE" id="PS50259"/>
    </source>
</evidence>
<feature type="transmembrane region" description="Helical" evidence="11">
    <location>
        <begin position="620"/>
        <end position="640"/>
    </location>
</feature>
<keyword evidence="10" id="KW-0807">Transducer</keyword>
<dbReference type="Ensembl" id="ENSEBUT00000027612.1">
    <property type="protein sequence ID" value="ENSEBUP00000027036.1"/>
    <property type="gene ID" value="ENSEBUG00000016616.1"/>
</dbReference>
<keyword evidence="4" id="KW-0732">Signal</keyword>
<evidence type="ECO:0000256" key="10">
    <source>
        <dbReference type="ARBA" id="ARBA00023224"/>
    </source>
</evidence>
<dbReference type="Gene3D" id="2.10.50.30">
    <property type="entry name" value="GPCR, family 3, nine cysteines domain"/>
    <property type="match status" value="1"/>
</dbReference>
<dbReference type="PROSITE" id="PS00980">
    <property type="entry name" value="G_PROTEIN_RECEP_F3_2"/>
    <property type="match status" value="1"/>
</dbReference>
<evidence type="ECO:0000256" key="3">
    <source>
        <dbReference type="ARBA" id="ARBA00022692"/>
    </source>
</evidence>
<keyword evidence="8" id="KW-0675">Receptor</keyword>
<dbReference type="Pfam" id="PF00003">
    <property type="entry name" value="7tm_3"/>
    <property type="match status" value="1"/>
</dbReference>
<evidence type="ECO:0000256" key="9">
    <source>
        <dbReference type="ARBA" id="ARBA00023180"/>
    </source>
</evidence>